<sequence>MIWPICDPYCFWSDSNSIYWACDQSINK</sequence>
<evidence type="ECO:0000313" key="1">
    <source>
        <dbReference type="EMBL" id="EGG21241.1"/>
    </source>
</evidence>
<organism evidence="1 2">
    <name type="scientific">Cavenderia fasciculata</name>
    <name type="common">Slime mold</name>
    <name type="synonym">Dictyostelium fasciculatum</name>
    <dbReference type="NCBI Taxonomy" id="261658"/>
    <lineage>
        <taxon>Eukaryota</taxon>
        <taxon>Amoebozoa</taxon>
        <taxon>Evosea</taxon>
        <taxon>Eumycetozoa</taxon>
        <taxon>Dictyostelia</taxon>
        <taxon>Acytosteliales</taxon>
        <taxon>Cavenderiaceae</taxon>
        <taxon>Cavenderia</taxon>
    </lineage>
</organism>
<keyword evidence="2" id="KW-1185">Reference proteome</keyword>
<proteinExistence type="predicted"/>
<accession>F4PQX6</accession>
<protein>
    <submittedName>
        <fullName evidence="1">Uncharacterized protein</fullName>
    </submittedName>
</protein>
<name>F4PQX6_CACFS</name>
<gene>
    <name evidence="1" type="ORF">DFA_01117</name>
</gene>
<dbReference type="Proteomes" id="UP000007797">
    <property type="component" value="Unassembled WGS sequence"/>
</dbReference>
<evidence type="ECO:0000313" key="2">
    <source>
        <dbReference type="Proteomes" id="UP000007797"/>
    </source>
</evidence>
<dbReference type="EMBL" id="GL883010">
    <property type="protein sequence ID" value="EGG21241.1"/>
    <property type="molecule type" value="Genomic_DNA"/>
</dbReference>
<dbReference type="KEGG" id="dfa:DFA_01117"/>
<reference evidence="2" key="1">
    <citation type="journal article" date="2011" name="Genome Res.">
        <title>Phylogeny-wide analysis of social amoeba genomes highlights ancient origins for complex intercellular communication.</title>
        <authorList>
            <person name="Heidel A.J."/>
            <person name="Lawal H.M."/>
            <person name="Felder M."/>
            <person name="Schilde C."/>
            <person name="Helps N.R."/>
            <person name="Tunggal B."/>
            <person name="Rivero F."/>
            <person name="John U."/>
            <person name="Schleicher M."/>
            <person name="Eichinger L."/>
            <person name="Platzer M."/>
            <person name="Noegel A.A."/>
            <person name="Schaap P."/>
            <person name="Gloeckner G."/>
        </authorList>
    </citation>
    <scope>NUCLEOTIDE SEQUENCE [LARGE SCALE GENOMIC DNA]</scope>
    <source>
        <strain evidence="2">SH3</strain>
    </source>
</reference>
<dbReference type="AlphaFoldDB" id="F4PQX6"/>